<comment type="caution">
    <text evidence="1">The sequence shown here is derived from an EMBL/GenBank/DDBJ whole genome shotgun (WGS) entry which is preliminary data.</text>
</comment>
<accession>A0A1Y2HNW5</accession>
<dbReference type="Proteomes" id="UP000193411">
    <property type="component" value="Unassembled WGS sequence"/>
</dbReference>
<reference evidence="1 2" key="1">
    <citation type="submission" date="2016-07" db="EMBL/GenBank/DDBJ databases">
        <title>Pervasive Adenine N6-methylation of Active Genes in Fungi.</title>
        <authorList>
            <consortium name="DOE Joint Genome Institute"/>
            <person name="Mondo S.J."/>
            <person name="Dannebaum R.O."/>
            <person name="Kuo R.C."/>
            <person name="Labutti K."/>
            <person name="Haridas S."/>
            <person name="Kuo A."/>
            <person name="Salamov A."/>
            <person name="Ahrendt S.R."/>
            <person name="Lipzen A."/>
            <person name="Sullivan W."/>
            <person name="Andreopoulos W.B."/>
            <person name="Clum A."/>
            <person name="Lindquist E."/>
            <person name="Daum C."/>
            <person name="Ramamoorthy G.K."/>
            <person name="Gryganskyi A."/>
            <person name="Culley D."/>
            <person name="Magnuson J.K."/>
            <person name="James T.Y."/>
            <person name="O'Malley M.A."/>
            <person name="Stajich J.E."/>
            <person name="Spatafora J.W."/>
            <person name="Visel A."/>
            <person name="Grigoriev I.V."/>
        </authorList>
    </citation>
    <scope>NUCLEOTIDE SEQUENCE [LARGE SCALE GENOMIC DNA]</scope>
    <source>
        <strain evidence="1 2">PL171</strain>
    </source>
</reference>
<dbReference type="AlphaFoldDB" id="A0A1Y2HNW5"/>
<proteinExistence type="predicted"/>
<name>A0A1Y2HNW5_9FUNG</name>
<protein>
    <submittedName>
        <fullName evidence="1">Uncharacterized protein</fullName>
    </submittedName>
</protein>
<organism evidence="1 2">
    <name type="scientific">Catenaria anguillulae PL171</name>
    <dbReference type="NCBI Taxonomy" id="765915"/>
    <lineage>
        <taxon>Eukaryota</taxon>
        <taxon>Fungi</taxon>
        <taxon>Fungi incertae sedis</taxon>
        <taxon>Blastocladiomycota</taxon>
        <taxon>Blastocladiomycetes</taxon>
        <taxon>Blastocladiales</taxon>
        <taxon>Catenariaceae</taxon>
        <taxon>Catenaria</taxon>
    </lineage>
</organism>
<sequence>MPLVMSITPGNLSRTTSYVVNLFSRLAPMSRMSVNLPSVASICTLRESGTDLPRYIAPYRRAVLDVPSTLRPSEPFLARHFVMSLDTSYRLRHSRTHILRRWTMRSTMRATRTTFCSLPTGRPTPNQLRVRTNSRPNRPGGGHLAIKLVVTRTTTKATTPIDGIPAVVPTGKTSPNRSCSSNPIRTRAFLLSRSGPSTRIGTESWRIRI</sequence>
<keyword evidence="2" id="KW-1185">Reference proteome</keyword>
<dbReference type="EMBL" id="MCFL01000021">
    <property type="protein sequence ID" value="ORZ35654.1"/>
    <property type="molecule type" value="Genomic_DNA"/>
</dbReference>
<evidence type="ECO:0000313" key="2">
    <source>
        <dbReference type="Proteomes" id="UP000193411"/>
    </source>
</evidence>
<evidence type="ECO:0000313" key="1">
    <source>
        <dbReference type="EMBL" id="ORZ35654.1"/>
    </source>
</evidence>
<gene>
    <name evidence="1" type="ORF">BCR44DRAFT_337103</name>
</gene>